<protein>
    <submittedName>
        <fullName evidence="2">CBO0543 family protein</fullName>
    </submittedName>
</protein>
<keyword evidence="1" id="KW-1133">Transmembrane helix</keyword>
<feature type="transmembrane region" description="Helical" evidence="1">
    <location>
        <begin position="29"/>
        <end position="53"/>
    </location>
</feature>
<sequence>MRIEWIILCIVWIVTAGLLFTIPKNKRRVALVAFLFKQAITWVIGLAVVQYGFITYPVRLFAEVNHASFTYEFFVYPAICGIFNAFYPNSKSAIYKIVYYSMYCTVLTIPEVWLEKHTELIKYKHWNGYVTWISLFITFFMSRWFCKWFFRGLLWK</sequence>
<dbReference type="RefSeq" id="WP_379893827.1">
    <property type="nucleotide sequence ID" value="NZ_CBCSCT010000104.1"/>
</dbReference>
<dbReference type="EMBL" id="JBHSQV010000107">
    <property type="protein sequence ID" value="MFC5986498.1"/>
    <property type="molecule type" value="Genomic_DNA"/>
</dbReference>
<evidence type="ECO:0000256" key="1">
    <source>
        <dbReference type="SAM" id="Phobius"/>
    </source>
</evidence>
<evidence type="ECO:0000313" key="3">
    <source>
        <dbReference type="Proteomes" id="UP001596250"/>
    </source>
</evidence>
<accession>A0ABW1IN65</accession>
<keyword evidence="1" id="KW-0812">Transmembrane</keyword>
<comment type="caution">
    <text evidence="2">The sequence shown here is derived from an EMBL/GenBank/DDBJ whole genome shotgun (WGS) entry which is preliminary data.</text>
</comment>
<feature type="transmembrane region" description="Helical" evidence="1">
    <location>
        <begin position="73"/>
        <end position="90"/>
    </location>
</feature>
<name>A0ABW1IN65_9BACL</name>
<proteinExistence type="predicted"/>
<dbReference type="NCBIfam" id="NF041644">
    <property type="entry name" value="CBO0543_fam"/>
    <property type="match status" value="1"/>
</dbReference>
<dbReference type="Proteomes" id="UP001596250">
    <property type="component" value="Unassembled WGS sequence"/>
</dbReference>
<feature type="transmembrane region" description="Helical" evidence="1">
    <location>
        <begin position="5"/>
        <end position="22"/>
    </location>
</feature>
<gene>
    <name evidence="2" type="ORF">ACFPXP_08665</name>
</gene>
<keyword evidence="1" id="KW-0472">Membrane</keyword>
<organism evidence="2 3">
    <name type="scientific">Marinicrinis lubricantis</name>
    <dbReference type="NCBI Taxonomy" id="2086470"/>
    <lineage>
        <taxon>Bacteria</taxon>
        <taxon>Bacillati</taxon>
        <taxon>Bacillota</taxon>
        <taxon>Bacilli</taxon>
        <taxon>Bacillales</taxon>
        <taxon>Paenibacillaceae</taxon>
    </lineage>
</organism>
<reference evidence="3" key="1">
    <citation type="journal article" date="2019" name="Int. J. Syst. Evol. Microbiol.">
        <title>The Global Catalogue of Microorganisms (GCM) 10K type strain sequencing project: providing services to taxonomists for standard genome sequencing and annotation.</title>
        <authorList>
            <consortium name="The Broad Institute Genomics Platform"/>
            <consortium name="The Broad Institute Genome Sequencing Center for Infectious Disease"/>
            <person name="Wu L."/>
            <person name="Ma J."/>
        </authorList>
    </citation>
    <scope>NUCLEOTIDE SEQUENCE [LARGE SCALE GENOMIC DNA]</scope>
    <source>
        <strain evidence="3">CCM 8749</strain>
    </source>
</reference>
<feature type="transmembrane region" description="Helical" evidence="1">
    <location>
        <begin position="126"/>
        <end position="146"/>
    </location>
</feature>
<dbReference type="InterPro" id="IPR048147">
    <property type="entry name" value="CBO0543-like"/>
</dbReference>
<keyword evidence="3" id="KW-1185">Reference proteome</keyword>
<evidence type="ECO:0000313" key="2">
    <source>
        <dbReference type="EMBL" id="MFC5986498.1"/>
    </source>
</evidence>
<feature type="transmembrane region" description="Helical" evidence="1">
    <location>
        <begin position="97"/>
        <end position="114"/>
    </location>
</feature>